<dbReference type="InterPro" id="IPR036291">
    <property type="entry name" value="NAD(P)-bd_dom_sf"/>
</dbReference>
<dbReference type="InterPro" id="IPR015878">
    <property type="entry name" value="Ado_hCys_hydrolase_NAD-bd"/>
</dbReference>
<name>A0ABR7GGP1_9FIRM</name>
<gene>
    <name evidence="2" type="ORF">H8R94_08415</name>
</gene>
<evidence type="ECO:0000313" key="2">
    <source>
        <dbReference type="EMBL" id="MBC5686617.1"/>
    </source>
</evidence>
<comment type="caution">
    <text evidence="2">The sequence shown here is derived from an EMBL/GenBank/DDBJ whole genome shotgun (WGS) entry which is preliminary data.</text>
</comment>
<sequence>MEQKKIVAEEKVIDKSTGVGILIVDQRQVYMAKLLEERGYRLITWDLREGQMPRGKDPIWCAGVLILPVPVSRVQDLSRLEQCLIMHRYDIKMCIGGAFPQELKELLDQYEIPWMDVLTDSGVAMKNAIATAEGCIAELSRLMPVNIEDANIIVMGFGNCGKPIAEKLYCMGAHVSVVARSEKALSMAHYFGFMDYPMDAAIPYTEADAIINTIPALVITKKEIDLLHEDAVVLDIASAPGGCDSAYCKEKHVPYKLALGLPGLYCPKTSAMILLEAMPFGYKPNREKWKS</sequence>
<dbReference type="Gene3D" id="3.40.50.720">
    <property type="entry name" value="NAD(P)-binding Rossmann-like Domain"/>
    <property type="match status" value="1"/>
</dbReference>
<dbReference type="EMBL" id="JACOPG010000003">
    <property type="protein sequence ID" value="MBC5686617.1"/>
    <property type="molecule type" value="Genomic_DNA"/>
</dbReference>
<accession>A0ABR7GGP1</accession>
<evidence type="ECO:0000259" key="1">
    <source>
        <dbReference type="SMART" id="SM00997"/>
    </source>
</evidence>
<organism evidence="2 3">
    <name type="scientific">Roseburia lenta</name>
    <dbReference type="NCBI Taxonomy" id="2763061"/>
    <lineage>
        <taxon>Bacteria</taxon>
        <taxon>Bacillati</taxon>
        <taxon>Bacillota</taxon>
        <taxon>Clostridia</taxon>
        <taxon>Lachnospirales</taxon>
        <taxon>Lachnospiraceae</taxon>
        <taxon>Roseburia</taxon>
    </lineage>
</organism>
<dbReference type="SUPFAM" id="SSF51735">
    <property type="entry name" value="NAD(P)-binding Rossmann-fold domains"/>
    <property type="match status" value="1"/>
</dbReference>
<feature type="domain" description="S-adenosyl-L-homocysteine hydrolase NAD binding" evidence="1">
    <location>
        <begin position="127"/>
        <end position="264"/>
    </location>
</feature>
<dbReference type="SMART" id="SM00997">
    <property type="entry name" value="AdoHcyase_NAD"/>
    <property type="match status" value="1"/>
</dbReference>
<protein>
    <submittedName>
        <fullName evidence="2">Dipicolinate synthase</fullName>
    </submittedName>
</protein>
<dbReference type="Proteomes" id="UP000643810">
    <property type="component" value="Unassembled WGS sequence"/>
</dbReference>
<evidence type="ECO:0000313" key="3">
    <source>
        <dbReference type="Proteomes" id="UP000643810"/>
    </source>
</evidence>
<proteinExistence type="predicted"/>
<keyword evidence="3" id="KW-1185">Reference proteome</keyword>
<dbReference type="RefSeq" id="WP_186854395.1">
    <property type="nucleotide sequence ID" value="NZ_JACOPG010000003.1"/>
</dbReference>
<reference evidence="2 3" key="1">
    <citation type="submission" date="2020-08" db="EMBL/GenBank/DDBJ databases">
        <title>Genome public.</title>
        <authorList>
            <person name="Liu C."/>
            <person name="Sun Q."/>
        </authorList>
    </citation>
    <scope>NUCLEOTIDE SEQUENCE [LARGE SCALE GENOMIC DNA]</scope>
    <source>
        <strain evidence="2 3">NSJ-9</strain>
    </source>
</reference>